<dbReference type="Pfam" id="PF03349">
    <property type="entry name" value="Toluene_X"/>
    <property type="match status" value="1"/>
</dbReference>
<keyword evidence="7" id="KW-0998">Cell outer membrane</keyword>
<evidence type="ECO:0000256" key="6">
    <source>
        <dbReference type="ARBA" id="ARBA00023136"/>
    </source>
</evidence>
<dbReference type="RefSeq" id="WP_377716981.1">
    <property type="nucleotide sequence ID" value="NZ_JBHTJM010000011.1"/>
</dbReference>
<reference evidence="9" key="1">
    <citation type="journal article" date="2019" name="Int. J. Syst. Evol. Microbiol.">
        <title>The Global Catalogue of Microorganisms (GCM) 10K type strain sequencing project: providing services to taxonomists for standard genome sequencing and annotation.</title>
        <authorList>
            <consortium name="The Broad Institute Genomics Platform"/>
            <consortium name="The Broad Institute Genome Sequencing Center for Infectious Disease"/>
            <person name="Wu L."/>
            <person name="Ma J."/>
        </authorList>
    </citation>
    <scope>NUCLEOTIDE SEQUENCE [LARGE SCALE GENOMIC DNA]</scope>
    <source>
        <strain evidence="9">CCUG 62114</strain>
    </source>
</reference>
<comment type="subcellular location">
    <subcellularLocation>
        <location evidence="1">Cell outer membrane</location>
        <topology evidence="1">Multi-pass membrane protein</topology>
    </subcellularLocation>
</comment>
<name>A0ABW3I5G0_9FLAO</name>
<sequence>MRKLLSFVLFFLVGSSLYAGGYRVSIQGQKQLAMGHTGVAVISSAESAFFNPAGLSYLDGKLNVSIGGSAIFSTVKFQNIGDSYEAETDSPLGTPLNLYASYKINDWLTAGIAVYTPYGSRVEWEKDWAGSHLVNNINLKAIFVQPTISLKVNDYLSVGGGPIWVNGSVEFNRNLNTGTTSVGTGGRSNVTIEKTGITAWGYNVGLMLKPTEKLNIGFNYRSKVIMEAEDGDADFENIAILPDGKFDAELPLPAEVTIGLSYKFCDKFLFAFDYNFAQWSEYEALVVEFDNAAGTSTNLRNYKDSSTYRFGLQYEAHKKFTVRGGIYFDESPVQDGYFAPETPRNDSVGYTAGLSYHVNDKLSIDASFLYLHFKEIDNSYDYIDNGNGTFSSFGGTYKSSVFAPGIGVSYKL</sequence>
<organism evidence="8 9">
    <name type="scientific">Pseudofulvibacter geojedonensis</name>
    <dbReference type="NCBI Taxonomy" id="1123758"/>
    <lineage>
        <taxon>Bacteria</taxon>
        <taxon>Pseudomonadati</taxon>
        <taxon>Bacteroidota</taxon>
        <taxon>Flavobacteriia</taxon>
        <taxon>Flavobacteriales</taxon>
        <taxon>Flavobacteriaceae</taxon>
        <taxon>Pseudofulvibacter</taxon>
    </lineage>
</organism>
<keyword evidence="6" id="KW-0472">Membrane</keyword>
<proteinExistence type="inferred from homology"/>
<protein>
    <submittedName>
        <fullName evidence="8">OmpP1/FadL family transporter</fullName>
    </submittedName>
</protein>
<gene>
    <name evidence="8" type="ORF">ACFQ1O_13995</name>
</gene>
<evidence type="ECO:0000256" key="5">
    <source>
        <dbReference type="ARBA" id="ARBA00022729"/>
    </source>
</evidence>
<keyword evidence="4" id="KW-0812">Transmembrane</keyword>
<evidence type="ECO:0000313" key="8">
    <source>
        <dbReference type="EMBL" id="MFD0965125.1"/>
    </source>
</evidence>
<keyword evidence="5" id="KW-0732">Signal</keyword>
<dbReference type="PANTHER" id="PTHR35093:SF8">
    <property type="entry name" value="OUTER MEMBRANE PROTEIN NMB0088-RELATED"/>
    <property type="match status" value="1"/>
</dbReference>
<evidence type="ECO:0000256" key="4">
    <source>
        <dbReference type="ARBA" id="ARBA00022692"/>
    </source>
</evidence>
<dbReference type="SUPFAM" id="SSF56935">
    <property type="entry name" value="Porins"/>
    <property type="match status" value="1"/>
</dbReference>
<evidence type="ECO:0000256" key="7">
    <source>
        <dbReference type="ARBA" id="ARBA00023237"/>
    </source>
</evidence>
<evidence type="ECO:0000256" key="3">
    <source>
        <dbReference type="ARBA" id="ARBA00022452"/>
    </source>
</evidence>
<evidence type="ECO:0000256" key="1">
    <source>
        <dbReference type="ARBA" id="ARBA00004571"/>
    </source>
</evidence>
<dbReference type="InterPro" id="IPR005017">
    <property type="entry name" value="OMPP1/FadL/TodX"/>
</dbReference>
<dbReference type="Gene3D" id="2.40.160.60">
    <property type="entry name" value="Outer membrane protein transport protein (OMPP1/FadL/TodX)"/>
    <property type="match status" value="1"/>
</dbReference>
<comment type="similarity">
    <text evidence="2">Belongs to the OmpP1/FadL family.</text>
</comment>
<evidence type="ECO:0000256" key="2">
    <source>
        <dbReference type="ARBA" id="ARBA00008163"/>
    </source>
</evidence>
<dbReference type="Proteomes" id="UP001596997">
    <property type="component" value="Unassembled WGS sequence"/>
</dbReference>
<dbReference type="PANTHER" id="PTHR35093">
    <property type="entry name" value="OUTER MEMBRANE PROTEIN NMB0088-RELATED"/>
    <property type="match status" value="1"/>
</dbReference>
<accession>A0ABW3I5G0</accession>
<keyword evidence="3" id="KW-1134">Transmembrane beta strand</keyword>
<keyword evidence="9" id="KW-1185">Reference proteome</keyword>
<dbReference type="EMBL" id="JBHTJM010000011">
    <property type="protein sequence ID" value="MFD0965125.1"/>
    <property type="molecule type" value="Genomic_DNA"/>
</dbReference>
<evidence type="ECO:0000313" key="9">
    <source>
        <dbReference type="Proteomes" id="UP001596997"/>
    </source>
</evidence>
<comment type="caution">
    <text evidence="8">The sequence shown here is derived from an EMBL/GenBank/DDBJ whole genome shotgun (WGS) entry which is preliminary data.</text>
</comment>